<evidence type="ECO:0000256" key="1">
    <source>
        <dbReference type="ARBA" id="ARBA00010088"/>
    </source>
</evidence>
<dbReference type="GO" id="GO:0097176">
    <property type="term" value="P:epoxide metabolic process"/>
    <property type="evidence" value="ECO:0007669"/>
    <property type="project" value="TreeGrafter"/>
</dbReference>
<dbReference type="Proteomes" id="UP000838756">
    <property type="component" value="Unassembled WGS sequence"/>
</dbReference>
<dbReference type="InterPro" id="IPR010497">
    <property type="entry name" value="Epoxide_hydro_N"/>
</dbReference>
<sequence>MILDLKDRLLNHRALTPPLEGIGFQYGCNSKVLAPWVNYWANDYNFTEREAYLNQYPHFKTNIQGLDIHFIWIKPQVPDDVTVVPLLLLHGRPGSVREFYDVIPLLSSQYKEYKFAFELIVPSLPGFGFSD</sequence>
<feature type="non-terminal residue" evidence="5">
    <location>
        <position position="1"/>
    </location>
</feature>
<evidence type="ECO:0000313" key="5">
    <source>
        <dbReference type="EMBL" id="CAH2208423.1"/>
    </source>
</evidence>
<organism evidence="5 6">
    <name type="scientific">Pararge aegeria aegeria</name>
    <dbReference type="NCBI Taxonomy" id="348720"/>
    <lineage>
        <taxon>Eukaryota</taxon>
        <taxon>Metazoa</taxon>
        <taxon>Ecdysozoa</taxon>
        <taxon>Arthropoda</taxon>
        <taxon>Hexapoda</taxon>
        <taxon>Insecta</taxon>
        <taxon>Pterygota</taxon>
        <taxon>Neoptera</taxon>
        <taxon>Endopterygota</taxon>
        <taxon>Lepidoptera</taxon>
        <taxon>Glossata</taxon>
        <taxon>Ditrysia</taxon>
        <taxon>Papilionoidea</taxon>
        <taxon>Nymphalidae</taxon>
        <taxon>Satyrinae</taxon>
        <taxon>Satyrini</taxon>
        <taxon>Parargina</taxon>
        <taxon>Pararge</taxon>
    </lineage>
</organism>
<dbReference type="InterPro" id="IPR000639">
    <property type="entry name" value="Epox_hydrolase-like"/>
</dbReference>
<comment type="caution">
    <text evidence="5">The sequence shown here is derived from an EMBL/GenBank/DDBJ whole genome shotgun (WGS) entry which is preliminary data.</text>
</comment>
<dbReference type="PRINTS" id="PR00412">
    <property type="entry name" value="EPOXHYDRLASE"/>
</dbReference>
<proteinExistence type="inferred from homology"/>
<dbReference type="OrthoDB" id="7130006at2759"/>
<dbReference type="Pfam" id="PF06441">
    <property type="entry name" value="EHN"/>
    <property type="match status" value="1"/>
</dbReference>
<keyword evidence="2" id="KW-0058">Aromatic hydrocarbons catabolism</keyword>
<dbReference type="PANTHER" id="PTHR21661:SF35">
    <property type="entry name" value="EPOXIDE HYDROLASE"/>
    <property type="match status" value="1"/>
</dbReference>
<evidence type="ECO:0000256" key="2">
    <source>
        <dbReference type="ARBA" id="ARBA00022797"/>
    </source>
</evidence>
<dbReference type="InterPro" id="IPR029058">
    <property type="entry name" value="AB_hydrolase_fold"/>
</dbReference>
<gene>
    <name evidence="5" type="primary">jg19147</name>
    <name evidence="5" type="ORF">PAEG_LOCUS1039</name>
</gene>
<evidence type="ECO:0000259" key="4">
    <source>
        <dbReference type="Pfam" id="PF06441"/>
    </source>
</evidence>
<feature type="domain" description="Epoxide hydrolase N-terminal" evidence="4">
    <location>
        <begin position="3"/>
        <end position="99"/>
    </location>
</feature>
<dbReference type="EMBL" id="CAKXAJ010003520">
    <property type="protein sequence ID" value="CAH2208423.1"/>
    <property type="molecule type" value="Genomic_DNA"/>
</dbReference>
<name>A0A8S4QJN0_9NEOP</name>
<accession>A0A8S4QJN0</accession>
<dbReference type="GO" id="GO:0004301">
    <property type="term" value="F:epoxide hydrolase activity"/>
    <property type="evidence" value="ECO:0007669"/>
    <property type="project" value="TreeGrafter"/>
</dbReference>
<keyword evidence="3" id="KW-0378">Hydrolase</keyword>
<comment type="similarity">
    <text evidence="1">Belongs to the peptidase S33 family.</text>
</comment>
<protein>
    <submittedName>
        <fullName evidence="5">Jg19147 protein</fullName>
    </submittedName>
</protein>
<dbReference type="PANTHER" id="PTHR21661">
    <property type="entry name" value="EPOXIDE HYDROLASE 1-RELATED"/>
    <property type="match status" value="1"/>
</dbReference>
<reference evidence="5" key="1">
    <citation type="submission" date="2022-03" db="EMBL/GenBank/DDBJ databases">
        <authorList>
            <person name="Lindestad O."/>
        </authorList>
    </citation>
    <scope>NUCLEOTIDE SEQUENCE</scope>
</reference>
<keyword evidence="6" id="KW-1185">Reference proteome</keyword>
<evidence type="ECO:0000256" key="3">
    <source>
        <dbReference type="ARBA" id="ARBA00022801"/>
    </source>
</evidence>
<evidence type="ECO:0000313" key="6">
    <source>
        <dbReference type="Proteomes" id="UP000838756"/>
    </source>
</evidence>
<dbReference type="SUPFAM" id="SSF53474">
    <property type="entry name" value="alpha/beta-Hydrolases"/>
    <property type="match status" value="1"/>
</dbReference>
<dbReference type="AlphaFoldDB" id="A0A8S4QJN0"/>
<dbReference type="Gene3D" id="3.40.50.1820">
    <property type="entry name" value="alpha/beta hydrolase"/>
    <property type="match status" value="1"/>
</dbReference>